<protein>
    <recommendedName>
        <fullName evidence="1">N-acetyltransferase domain-containing protein</fullName>
    </recommendedName>
</protein>
<dbReference type="Proteomes" id="UP000247221">
    <property type="component" value="Segment"/>
</dbReference>
<dbReference type="KEGG" id="vg:54991050"/>
<dbReference type="EMBL" id="MH113812">
    <property type="protein sequence ID" value="AWD90589.1"/>
    <property type="molecule type" value="Genomic_DNA"/>
</dbReference>
<organism evidence="2 3">
    <name type="scientific">Pseudomonas phage Njord</name>
    <dbReference type="NCBI Taxonomy" id="2163985"/>
    <lineage>
        <taxon>Viruses</taxon>
        <taxon>Duplodnaviria</taxon>
        <taxon>Heunggongvirae</taxon>
        <taxon>Uroviricota</taxon>
        <taxon>Caudoviricetes</taxon>
        <taxon>Autographivirales</taxon>
        <taxon>Autosignataviridae</taxon>
        <taxon>Colwellvirinae</taxon>
        <taxon>Njordvirus</taxon>
        <taxon>Njordvirus njord</taxon>
        <taxon>Uliginvirus njord</taxon>
    </lineage>
</organism>
<sequence>MAFRNILKLNRYIIMASVIIKQTDITKFYYGLGLAKRMHPKGDSLSSADEVVNEVAQAFQSFASRYPNTPHKSIQAMFYRDHCKVYLAKDQNALTGGFLILDGELKGLFSLKQGIGSWLVGWAVKEGAKRLDCFDGYLTGFYKRAGFTEVRRVENWAHGGPQVVYMEI</sequence>
<accession>A0A2S1GMI9</accession>
<keyword evidence="3" id="KW-1185">Reference proteome</keyword>
<dbReference type="GO" id="GO:0016747">
    <property type="term" value="F:acyltransferase activity, transferring groups other than amino-acyl groups"/>
    <property type="evidence" value="ECO:0007669"/>
    <property type="project" value="InterPro"/>
</dbReference>
<dbReference type="PROSITE" id="PS51186">
    <property type="entry name" value="GNAT"/>
    <property type="match status" value="1"/>
</dbReference>
<dbReference type="SUPFAM" id="SSF55729">
    <property type="entry name" value="Acyl-CoA N-acyltransferases (Nat)"/>
    <property type="match status" value="1"/>
</dbReference>
<evidence type="ECO:0000259" key="1">
    <source>
        <dbReference type="PROSITE" id="PS51186"/>
    </source>
</evidence>
<name>A0A2S1GMI9_9CAUD</name>
<feature type="domain" description="N-acetyltransferase" evidence="1">
    <location>
        <begin position="43"/>
        <end position="168"/>
    </location>
</feature>
<evidence type="ECO:0000313" key="3">
    <source>
        <dbReference type="Proteomes" id="UP000247221"/>
    </source>
</evidence>
<evidence type="ECO:0000313" key="2">
    <source>
        <dbReference type="EMBL" id="AWD90589.1"/>
    </source>
</evidence>
<dbReference type="InterPro" id="IPR016181">
    <property type="entry name" value="Acyl_CoA_acyltransferase"/>
</dbReference>
<dbReference type="RefSeq" id="YP_009800507.1">
    <property type="nucleotide sequence ID" value="NC_047954.1"/>
</dbReference>
<dbReference type="GeneID" id="54991050"/>
<dbReference type="InterPro" id="IPR000182">
    <property type="entry name" value="GNAT_dom"/>
</dbReference>
<proteinExistence type="predicted"/>
<reference evidence="2 3" key="1">
    <citation type="submission" date="2018-03" db="EMBL/GenBank/DDBJ databases">
        <title>Phage therapy in agriculture - a green tech approach to combat plant pathogenic bacteria.</title>
        <authorList>
            <person name="Carstens A.B."/>
            <person name="Djurhuus A.M."/>
            <person name="Hansen L.H."/>
        </authorList>
    </citation>
    <scope>NUCLEOTIDE SEQUENCE [LARGE SCALE GENOMIC DNA]</scope>
</reference>